<feature type="compositionally biased region" description="Low complexity" evidence="1">
    <location>
        <begin position="330"/>
        <end position="344"/>
    </location>
</feature>
<feature type="region of interest" description="Disordered" evidence="1">
    <location>
        <begin position="1"/>
        <end position="66"/>
    </location>
</feature>
<feature type="region of interest" description="Disordered" evidence="1">
    <location>
        <begin position="1013"/>
        <end position="1032"/>
    </location>
</feature>
<dbReference type="EMBL" id="CAWUHD010000090">
    <property type="protein sequence ID" value="CAK7230027.1"/>
    <property type="molecule type" value="Genomic_DNA"/>
</dbReference>
<feature type="compositionally biased region" description="Acidic residues" evidence="1">
    <location>
        <begin position="248"/>
        <end position="262"/>
    </location>
</feature>
<keyword evidence="4" id="KW-1185">Reference proteome</keyword>
<feature type="compositionally biased region" description="Basic and acidic residues" evidence="1">
    <location>
        <begin position="887"/>
        <end position="897"/>
    </location>
</feature>
<sequence length="1203" mass="128505">MSGYPYGHGQWPPSQHQQPPQQAPQHQHFPQYDYHPSSNPPAAYSNSPYQAPPQSQPPPNYYGAVQASHAAYEHNAQVSGLGIAMEVQGERSPNAVGGDLSWSEAFPTAAASASSSVYPPYNAASQPPYPQQQQYQHQYPSQPAPPPQVPQRVVYSPPVFQSSSNTNHAYNLEAAIIPHEGGPDEGEVSEDMDDPYEPEETSGSTGNGDVTASHSPTSRGVPNDDFPRVAMGQAAADLPSRDVSVIDTQDDAFYDEDGDEEQGEIKSNDNGASAPTAATDTDDEDMGYSDSEPKTTPVVGEERAGSYSPRLSPGEIEEGEDATGVSQPGASVVAATIATSTEAVNGRDVSSGGAGKASRGRSVAPVEEPGSPASKLPYASVDDAKKEAQRAILRLIPYGVNYQTFIDEGIDEKLIKPLFSELGLKAAPTDSTPLPRSASPTQPSEPAAPQPEPASDGGAHKEERKDRIARLLALKASKPAPAPVAKVPAAALPAKPEKAKSEKAILLQQRLEALKQAQEQRAAAATKAAAEATALGDTVPENQSQVAAAIVENIADKAAAISVVLSPAPPVNPRQRPVAADFASFSPGAVMQSSHNPLKRPYDLTRQGSSMVIEVSDDSADEDVAMEIDSQADESASRTAETIVPPGGRAPLYRDDPYNNRNGSNHIYKHYPQIDGPVSSPRLSQGGRAPPMMPAPPTAPASMLARAKDDEYTRKMREIDLMKRKIAEAEAKKARASSTGSRTPQTSGQQTPPDHTNNTNSSSVSSNDPSSLVVRPPPQPLRRIMSTGELSKEEGTSSPLALSEASLARLPKRTDVPSPSSSHESHREKRMRVASLQLPRVEANLQEKMFKLRLLQDKVAALQAEIDAGVAEKRRLTEDIENPVNGRQEENSERETNVEPPPPQAQANEATLAEVVQKKEAASPGAHLRGGDGQTVAKEWAVDVGSGAEEADKAVVEAAADATQLDLGSGGEVSQVDDSESVAGSVAISDASSSYEPVSGVDDDGDIEMVDDEAGEEEEEEDASEEGEADEADDDGVVDELFHNEVQPQRQIQRVVPAAKPASTGVKAGTLSSVFVPYESPLQYFRSYRYHPQYKARVPGGYRSLTYSGKIQDDIALCPTEMVGETCLDPACPFQHFATIVPKDDYAGDQKSRFVDGLTNLLKKIRDNKERDFDRIAESIVDFRRSFLGDDTRVLSHLEGVTV</sequence>
<proteinExistence type="predicted"/>
<feature type="domain" description="Putative zinc-finger" evidence="2">
    <location>
        <begin position="1117"/>
        <end position="1138"/>
    </location>
</feature>
<dbReference type="Pfam" id="PF10650">
    <property type="entry name" value="zf-C3H1"/>
    <property type="match status" value="1"/>
</dbReference>
<feature type="compositionally biased region" description="Polar residues" evidence="1">
    <location>
        <begin position="201"/>
        <end position="220"/>
    </location>
</feature>
<feature type="compositionally biased region" description="Low complexity" evidence="1">
    <location>
        <begin position="8"/>
        <end position="49"/>
    </location>
</feature>
<evidence type="ECO:0000256" key="1">
    <source>
        <dbReference type="SAM" id="MobiDB-lite"/>
    </source>
</evidence>
<feature type="compositionally biased region" description="Acidic residues" evidence="1">
    <location>
        <begin position="183"/>
        <end position="200"/>
    </location>
</feature>
<feature type="region of interest" description="Disordered" evidence="1">
    <location>
        <begin position="967"/>
        <end position="1007"/>
    </location>
</feature>
<feature type="compositionally biased region" description="Low complexity" evidence="1">
    <location>
        <begin position="107"/>
        <end position="141"/>
    </location>
</feature>
<feature type="compositionally biased region" description="Pro residues" evidence="1">
    <location>
        <begin position="50"/>
        <end position="60"/>
    </location>
</feature>
<feature type="compositionally biased region" description="Low complexity" evidence="1">
    <location>
        <begin position="757"/>
        <end position="774"/>
    </location>
</feature>
<feature type="region of interest" description="Disordered" evidence="1">
    <location>
        <begin position="877"/>
        <end position="934"/>
    </location>
</feature>
<gene>
    <name evidence="3" type="ORF">SEUCBS140593_007444</name>
</gene>
<feature type="compositionally biased region" description="Polar residues" evidence="1">
    <location>
        <begin position="737"/>
        <end position="756"/>
    </location>
</feature>
<feature type="compositionally biased region" description="Low complexity" evidence="1">
    <location>
        <begin position="797"/>
        <end position="809"/>
    </location>
</feature>
<feature type="region of interest" description="Disordered" evidence="1">
    <location>
        <begin position="425"/>
        <end position="470"/>
    </location>
</feature>
<evidence type="ECO:0000259" key="2">
    <source>
        <dbReference type="Pfam" id="PF10650"/>
    </source>
</evidence>
<dbReference type="Proteomes" id="UP001642482">
    <property type="component" value="Unassembled WGS sequence"/>
</dbReference>
<feature type="compositionally biased region" description="Basic and acidic residues" evidence="1">
    <location>
        <begin position="458"/>
        <end position="469"/>
    </location>
</feature>
<protein>
    <recommendedName>
        <fullName evidence="2">Putative zinc-finger domain-containing protein</fullName>
    </recommendedName>
</protein>
<feature type="region of interest" description="Disordered" evidence="1">
    <location>
        <begin position="178"/>
        <end position="381"/>
    </location>
</feature>
<feature type="region of interest" description="Disordered" evidence="1">
    <location>
        <begin position="629"/>
        <end position="708"/>
    </location>
</feature>
<organism evidence="3 4">
    <name type="scientific">Sporothrix eucalyptigena</name>
    <dbReference type="NCBI Taxonomy" id="1812306"/>
    <lineage>
        <taxon>Eukaryota</taxon>
        <taxon>Fungi</taxon>
        <taxon>Dikarya</taxon>
        <taxon>Ascomycota</taxon>
        <taxon>Pezizomycotina</taxon>
        <taxon>Sordariomycetes</taxon>
        <taxon>Sordariomycetidae</taxon>
        <taxon>Ophiostomatales</taxon>
        <taxon>Ophiostomataceae</taxon>
        <taxon>Sporothrix</taxon>
    </lineage>
</organism>
<evidence type="ECO:0000313" key="4">
    <source>
        <dbReference type="Proteomes" id="UP001642482"/>
    </source>
</evidence>
<reference evidence="3 4" key="1">
    <citation type="submission" date="2024-01" db="EMBL/GenBank/DDBJ databases">
        <authorList>
            <person name="Allen C."/>
            <person name="Tagirdzhanova G."/>
        </authorList>
    </citation>
    <scope>NUCLEOTIDE SEQUENCE [LARGE SCALE GENOMIC DNA]</scope>
</reference>
<feature type="region of interest" description="Disordered" evidence="1">
    <location>
        <begin position="728"/>
        <end position="831"/>
    </location>
</feature>
<accession>A0ABP0CEI6</accession>
<evidence type="ECO:0000313" key="3">
    <source>
        <dbReference type="EMBL" id="CAK7230027.1"/>
    </source>
</evidence>
<comment type="caution">
    <text evidence="3">The sequence shown here is derived from an EMBL/GenBank/DDBJ whole genome shotgun (WGS) entry which is preliminary data.</text>
</comment>
<dbReference type="InterPro" id="IPR019607">
    <property type="entry name" value="Putative_zinc-finger_domain"/>
</dbReference>
<name>A0ABP0CEI6_9PEZI</name>
<feature type="region of interest" description="Disordered" evidence="1">
    <location>
        <begin position="107"/>
        <end position="165"/>
    </location>
</feature>